<keyword evidence="1" id="KW-1133">Transmembrane helix</keyword>
<keyword evidence="1" id="KW-0812">Transmembrane</keyword>
<feature type="transmembrane region" description="Helical" evidence="1">
    <location>
        <begin position="58"/>
        <end position="76"/>
    </location>
</feature>
<sequence>MRCAFPYMFGAWFSVNNKDFLEEFKKGTWKWICISIFLVLACLWVWYHNNYSFVLDKIKDLSLIVTFFLLVEMGVARKKIRVSRLLAEVSFFVFVFHMFIIHIPLKLWVKVLPVNGWTASFCLILIPVLVSYVSVSFYMIGKKVFPKQMDILMGSRK</sequence>
<feature type="transmembrane region" description="Helical" evidence="1">
    <location>
        <begin position="85"/>
        <end position="105"/>
    </location>
</feature>
<accession>A0AB33ILS3</accession>
<evidence type="ECO:0000259" key="2">
    <source>
        <dbReference type="Pfam" id="PF01757"/>
    </source>
</evidence>
<dbReference type="GO" id="GO:0016747">
    <property type="term" value="F:acyltransferase activity, transferring groups other than amino-acyl groups"/>
    <property type="evidence" value="ECO:0007669"/>
    <property type="project" value="InterPro"/>
</dbReference>
<evidence type="ECO:0000313" key="3">
    <source>
        <dbReference type="EMBL" id="BFO70348.1"/>
    </source>
</evidence>
<feature type="transmembrane region" description="Helical" evidence="1">
    <location>
        <begin position="117"/>
        <end position="140"/>
    </location>
</feature>
<name>A0AB33ILS3_9BACT</name>
<feature type="transmembrane region" description="Helical" evidence="1">
    <location>
        <begin position="28"/>
        <end position="46"/>
    </location>
</feature>
<protein>
    <recommendedName>
        <fullName evidence="2">Acyltransferase 3 domain-containing protein</fullName>
    </recommendedName>
</protein>
<feature type="domain" description="Acyltransferase 3" evidence="2">
    <location>
        <begin position="4"/>
        <end position="133"/>
    </location>
</feature>
<organism evidence="3">
    <name type="scientific">Prevotella sp. GTC17253</name>
    <dbReference type="NCBI Taxonomy" id="3236793"/>
    <lineage>
        <taxon>Bacteria</taxon>
        <taxon>Pseudomonadati</taxon>
        <taxon>Bacteroidota</taxon>
        <taxon>Bacteroidia</taxon>
        <taxon>Bacteroidales</taxon>
        <taxon>Prevotellaceae</taxon>
        <taxon>Prevotella</taxon>
    </lineage>
</organism>
<dbReference type="EMBL" id="AP035785">
    <property type="protein sequence ID" value="BFO70348.1"/>
    <property type="molecule type" value="Genomic_DNA"/>
</dbReference>
<dbReference type="InterPro" id="IPR002656">
    <property type="entry name" value="Acyl_transf_3_dom"/>
</dbReference>
<dbReference type="Pfam" id="PF01757">
    <property type="entry name" value="Acyl_transf_3"/>
    <property type="match status" value="1"/>
</dbReference>
<proteinExistence type="predicted"/>
<evidence type="ECO:0000256" key="1">
    <source>
        <dbReference type="SAM" id="Phobius"/>
    </source>
</evidence>
<keyword evidence="1" id="KW-0472">Membrane</keyword>
<reference evidence="3" key="1">
    <citation type="submission" date="2024-07" db="EMBL/GenBank/DDBJ databases">
        <title>Complete genome sequence of Prevotella sp. YM-2024 GTC17253.</title>
        <authorList>
            <person name="Hayashi M."/>
            <person name="Muto Y."/>
            <person name="Tanaka K."/>
            <person name="Niwa H."/>
        </authorList>
    </citation>
    <scope>NUCLEOTIDE SEQUENCE</scope>
    <source>
        <strain evidence="3">GTC17253</strain>
    </source>
</reference>
<gene>
    <name evidence="3" type="ORF">GTC17253_03140</name>
</gene>
<dbReference type="AlphaFoldDB" id="A0AB33ILS3"/>